<feature type="transmembrane region" description="Helical" evidence="1">
    <location>
        <begin position="298"/>
        <end position="318"/>
    </location>
</feature>
<keyword evidence="1" id="KW-1133">Transmembrane helix</keyword>
<dbReference type="Proteomes" id="UP000024329">
    <property type="component" value="Unassembled WGS sequence"/>
</dbReference>
<reference evidence="2" key="2">
    <citation type="submission" date="2016-08" db="EMBL/GenBank/DDBJ databases">
        <authorList>
            <person name="Seilhamer J.J."/>
        </authorList>
    </citation>
    <scope>NUCLEOTIDE SEQUENCE [LARGE SCALE GENOMIC DNA]</scope>
    <source>
        <strain evidence="2">SA1</strain>
    </source>
</reference>
<proteinExistence type="predicted"/>
<dbReference type="Proteomes" id="UP000094626">
    <property type="component" value="Chromosome"/>
</dbReference>
<dbReference type="PATRIC" id="fig|158500.4.peg.1364"/>
<feature type="transmembrane region" description="Helical" evidence="1">
    <location>
        <begin position="178"/>
        <end position="199"/>
    </location>
</feature>
<evidence type="ECO:0008006" key="6">
    <source>
        <dbReference type="Google" id="ProtNLM"/>
    </source>
</evidence>
<keyword evidence="1" id="KW-0472">Membrane</keyword>
<evidence type="ECO:0000313" key="2">
    <source>
        <dbReference type="EMBL" id="AOR76270.1"/>
    </source>
</evidence>
<dbReference type="EMBL" id="JFYZ01000003">
    <property type="protein sequence ID" value="EZP83221.1"/>
    <property type="molecule type" value="Genomic_DNA"/>
</dbReference>
<evidence type="ECO:0000313" key="4">
    <source>
        <dbReference type="Proteomes" id="UP000024329"/>
    </source>
</evidence>
<feature type="transmembrane region" description="Helical" evidence="1">
    <location>
        <begin position="51"/>
        <end position="69"/>
    </location>
</feature>
<gene>
    <name evidence="2" type="ORF">BES08_05480</name>
    <name evidence="3" type="ORF">BV97_01327</name>
</gene>
<dbReference type="OrthoDB" id="9770600at2"/>
<feature type="transmembrane region" description="Helical" evidence="1">
    <location>
        <begin position="275"/>
        <end position="293"/>
    </location>
</feature>
<organism evidence="3 4">
    <name type="scientific">Novosphingobium resinovorum</name>
    <dbReference type="NCBI Taxonomy" id="158500"/>
    <lineage>
        <taxon>Bacteria</taxon>
        <taxon>Pseudomonadati</taxon>
        <taxon>Pseudomonadota</taxon>
        <taxon>Alphaproteobacteria</taxon>
        <taxon>Sphingomonadales</taxon>
        <taxon>Sphingomonadaceae</taxon>
        <taxon>Novosphingobium</taxon>
    </lineage>
</organism>
<name>A0A031JZQ3_9SPHN</name>
<feature type="transmembrane region" description="Helical" evidence="1">
    <location>
        <begin position="100"/>
        <end position="123"/>
    </location>
</feature>
<reference evidence="3 4" key="1">
    <citation type="submission" date="2014-03" db="EMBL/GenBank/DDBJ databases">
        <title>Whole genome sequence of Novosphingobium resinovorum KF1.</title>
        <authorList>
            <person name="Gan H.M."/>
            <person name="Gan H.Y."/>
            <person name="Chew T.H."/>
            <person name="Savka M.A."/>
        </authorList>
    </citation>
    <scope>NUCLEOTIDE SEQUENCE [LARGE SCALE GENOMIC DNA]</scope>
    <source>
        <strain evidence="3 4">KF1</strain>
    </source>
</reference>
<feature type="transmembrane region" description="Helical" evidence="1">
    <location>
        <begin position="324"/>
        <end position="342"/>
    </location>
</feature>
<dbReference type="eggNOG" id="ENOG502Z8Y9">
    <property type="taxonomic scope" value="Bacteria"/>
</dbReference>
<dbReference type="RefSeq" id="WP_008828410.1">
    <property type="nucleotide sequence ID" value="NZ_CP017075.1"/>
</dbReference>
<evidence type="ECO:0000313" key="5">
    <source>
        <dbReference type="Proteomes" id="UP000094626"/>
    </source>
</evidence>
<keyword evidence="1" id="KW-0812">Transmembrane</keyword>
<sequence length="365" mass="39354">MYSEDDLQSAVSAGAISAEAADALRAHVATTRVVPMADEENIRLVTSFNDIFVGIACLLVIFSGVYAAGANDQRWWMAGLLVAMASWLMAEIFTRKRRMALPSIIVLASFVVGLGLFAGALVAEALPEHRVPVYYEFNGERHTWHRMERYPWQDAAIMLSAAVAAGVGALLHWLRFHVAITIAAGTGAVVLLLLSAIAWATGQALAANPVLAPAAFLCGLAVFAFAMRWDLSDRARRTQRADIAFWLHLLAAPLIAHSLFYWLGVLNGDDVTPGHAAGVLVTYVAFALVALLVDRRALLVSALIYVLAALNGLLRNAGTIEMNLAISTLFVGAALLALSVFWTPLRRALLTLAPESWRERLPASA</sequence>
<protein>
    <recommendedName>
        <fullName evidence="6">DUF2157 domain-containing protein</fullName>
    </recommendedName>
</protein>
<feature type="transmembrane region" description="Helical" evidence="1">
    <location>
        <begin position="150"/>
        <end position="171"/>
    </location>
</feature>
<evidence type="ECO:0000313" key="3">
    <source>
        <dbReference type="EMBL" id="EZP83221.1"/>
    </source>
</evidence>
<feature type="transmembrane region" description="Helical" evidence="1">
    <location>
        <begin position="211"/>
        <end position="231"/>
    </location>
</feature>
<dbReference type="EMBL" id="CP017075">
    <property type="protein sequence ID" value="AOR76270.1"/>
    <property type="molecule type" value="Genomic_DNA"/>
</dbReference>
<dbReference type="STRING" id="158500.BES08_05480"/>
<reference evidence="5" key="3">
    <citation type="journal article" date="2017" name="J. Biotechnol.">
        <title>Complete genome sequence of Novosphingobium resinovorum SA1, a versatile xenobiotic-degrading bacterium capable of utilizing sulfanilic acid.</title>
        <authorList>
            <person name="Hegedus B."/>
            <person name="Kos P.B."/>
            <person name="Balint B."/>
            <person name="Maroti G."/>
            <person name="Gan H.M."/>
            <person name="Perei K."/>
            <person name="Rakhely G."/>
        </authorList>
    </citation>
    <scope>NUCLEOTIDE SEQUENCE [LARGE SCALE GENOMIC DNA]</scope>
    <source>
        <strain evidence="5">SA1</strain>
    </source>
</reference>
<feature type="transmembrane region" description="Helical" evidence="1">
    <location>
        <begin position="243"/>
        <end position="263"/>
    </location>
</feature>
<accession>A0A031JZQ3</accession>
<feature type="transmembrane region" description="Helical" evidence="1">
    <location>
        <begin position="75"/>
        <end position="93"/>
    </location>
</feature>
<keyword evidence="5" id="KW-1185">Reference proteome</keyword>
<evidence type="ECO:0000256" key="1">
    <source>
        <dbReference type="SAM" id="Phobius"/>
    </source>
</evidence>
<dbReference type="AlphaFoldDB" id="A0A031JZQ3"/>
<dbReference type="KEGG" id="nre:BES08_05480"/>